<dbReference type="Pfam" id="PF17763">
    <property type="entry name" value="Asparaginase_C"/>
    <property type="match status" value="1"/>
</dbReference>
<dbReference type="GO" id="GO:0004067">
    <property type="term" value="F:asparaginase activity"/>
    <property type="evidence" value="ECO:0007669"/>
    <property type="project" value="UniProtKB-UniRule"/>
</dbReference>
<keyword evidence="3" id="KW-0378">Hydrolase</keyword>
<feature type="region of interest" description="Disordered" evidence="9">
    <location>
        <begin position="1"/>
        <end position="74"/>
    </location>
</feature>
<dbReference type="PROSITE" id="PS00917">
    <property type="entry name" value="ASN_GLN_ASE_2"/>
    <property type="match status" value="1"/>
</dbReference>
<reference evidence="13" key="2">
    <citation type="submission" date="2009-11" db="EMBL/GenBank/DDBJ databases">
        <title>The Genome Sequence of Allomyces macrogynus strain ATCC 38327.</title>
        <authorList>
            <consortium name="The Broad Institute Genome Sequencing Platform"/>
            <person name="Russ C."/>
            <person name="Cuomo C."/>
            <person name="Shea T."/>
            <person name="Young S.K."/>
            <person name="Zeng Q."/>
            <person name="Koehrsen M."/>
            <person name="Haas B."/>
            <person name="Borodovsky M."/>
            <person name="Guigo R."/>
            <person name="Alvarado L."/>
            <person name="Berlin A."/>
            <person name="Borenstein D."/>
            <person name="Chen Z."/>
            <person name="Engels R."/>
            <person name="Freedman E."/>
            <person name="Gellesch M."/>
            <person name="Goldberg J."/>
            <person name="Griggs A."/>
            <person name="Gujja S."/>
            <person name="Heiman D."/>
            <person name="Hepburn T."/>
            <person name="Howarth C."/>
            <person name="Jen D."/>
            <person name="Larson L."/>
            <person name="Lewis B."/>
            <person name="Mehta T."/>
            <person name="Park D."/>
            <person name="Pearson M."/>
            <person name="Roberts A."/>
            <person name="Saif S."/>
            <person name="Shenoy N."/>
            <person name="Sisk P."/>
            <person name="Stolte C."/>
            <person name="Sykes S."/>
            <person name="Walk T."/>
            <person name="White J."/>
            <person name="Yandava C."/>
            <person name="Burger G."/>
            <person name="Gray M.W."/>
            <person name="Holland P.W.H."/>
            <person name="King N."/>
            <person name="Lang F.B.F."/>
            <person name="Roger A.J."/>
            <person name="Ruiz-Trillo I."/>
            <person name="Lander E."/>
            <person name="Nusbaum C."/>
        </authorList>
    </citation>
    <scope>NUCLEOTIDE SEQUENCE [LARGE SCALE GENOMIC DNA]</scope>
    <source>
        <strain evidence="13">ATCC 38327</strain>
    </source>
</reference>
<feature type="binding site" evidence="6">
    <location>
        <begin position="233"/>
        <end position="234"/>
    </location>
    <ligand>
        <name>substrate</name>
    </ligand>
</feature>
<dbReference type="InterPro" id="IPR040919">
    <property type="entry name" value="Asparaginase_C"/>
</dbReference>
<name>A0A0L0T7I5_ALLM3</name>
<reference evidence="12 13" key="1">
    <citation type="submission" date="2009-11" db="EMBL/GenBank/DDBJ databases">
        <title>Annotation of Allomyces macrogynus ATCC 38327.</title>
        <authorList>
            <consortium name="The Broad Institute Genome Sequencing Platform"/>
            <person name="Russ C."/>
            <person name="Cuomo C."/>
            <person name="Burger G."/>
            <person name="Gray M.W."/>
            <person name="Holland P.W.H."/>
            <person name="King N."/>
            <person name="Lang F.B.F."/>
            <person name="Roger A.J."/>
            <person name="Ruiz-Trillo I."/>
            <person name="Young S.K."/>
            <person name="Zeng Q."/>
            <person name="Gargeya S."/>
            <person name="Fitzgerald M."/>
            <person name="Haas B."/>
            <person name="Abouelleil A."/>
            <person name="Alvarado L."/>
            <person name="Arachchi H.M."/>
            <person name="Berlin A."/>
            <person name="Chapman S.B."/>
            <person name="Gearin G."/>
            <person name="Goldberg J."/>
            <person name="Griggs A."/>
            <person name="Gujja S."/>
            <person name="Hansen M."/>
            <person name="Heiman D."/>
            <person name="Howarth C."/>
            <person name="Larimer J."/>
            <person name="Lui A."/>
            <person name="MacDonald P.J.P."/>
            <person name="McCowen C."/>
            <person name="Montmayeur A."/>
            <person name="Murphy C."/>
            <person name="Neiman D."/>
            <person name="Pearson M."/>
            <person name="Priest M."/>
            <person name="Roberts A."/>
            <person name="Saif S."/>
            <person name="Shea T."/>
            <person name="Sisk P."/>
            <person name="Stolte C."/>
            <person name="Sykes S."/>
            <person name="Wortman J."/>
            <person name="Nusbaum C."/>
            <person name="Birren B."/>
        </authorList>
    </citation>
    <scope>NUCLEOTIDE SEQUENCE [LARGE SCALE GENOMIC DNA]</scope>
    <source>
        <strain evidence="12 13">ATCC 38327</strain>
    </source>
</reference>
<evidence type="ECO:0000313" key="13">
    <source>
        <dbReference type="Proteomes" id="UP000054350"/>
    </source>
</evidence>
<accession>A0A0L0T7I5</accession>
<feature type="compositionally biased region" description="Polar residues" evidence="9">
    <location>
        <begin position="528"/>
        <end position="537"/>
    </location>
</feature>
<organism evidence="12 13">
    <name type="scientific">Allomyces macrogynus (strain ATCC 38327)</name>
    <name type="common">Allomyces javanicus var. macrogynus</name>
    <dbReference type="NCBI Taxonomy" id="578462"/>
    <lineage>
        <taxon>Eukaryota</taxon>
        <taxon>Fungi</taxon>
        <taxon>Fungi incertae sedis</taxon>
        <taxon>Blastocladiomycota</taxon>
        <taxon>Blastocladiomycetes</taxon>
        <taxon>Blastocladiales</taxon>
        <taxon>Blastocladiaceae</taxon>
        <taxon>Allomyces</taxon>
    </lineage>
</organism>
<feature type="domain" description="L-asparaginase N-terminal" evidence="10">
    <location>
        <begin position="101"/>
        <end position="335"/>
    </location>
</feature>
<dbReference type="eggNOG" id="KOG0503">
    <property type="taxonomic scope" value="Eukaryota"/>
</dbReference>
<feature type="domain" description="Asparaginase/glutaminase C-terminal" evidence="11">
    <location>
        <begin position="355"/>
        <end position="467"/>
    </location>
</feature>
<dbReference type="SUPFAM" id="SSF53774">
    <property type="entry name" value="Glutaminase/Asparaginase"/>
    <property type="match status" value="1"/>
</dbReference>
<dbReference type="PIRSF" id="PIRSF001220">
    <property type="entry name" value="L-ASNase_gatD"/>
    <property type="match status" value="1"/>
</dbReference>
<evidence type="ECO:0000256" key="1">
    <source>
        <dbReference type="ARBA" id="ARBA00012920"/>
    </source>
</evidence>
<evidence type="ECO:0000256" key="8">
    <source>
        <dbReference type="PROSITE-ProRule" id="PRU10100"/>
    </source>
</evidence>
<proteinExistence type="inferred from homology"/>
<dbReference type="InterPro" id="IPR036770">
    <property type="entry name" value="Ankyrin_rpt-contain_sf"/>
</dbReference>
<dbReference type="PROSITE" id="PS51732">
    <property type="entry name" value="ASN_GLN_ASE_3"/>
    <property type="match status" value="1"/>
</dbReference>
<protein>
    <recommendedName>
        <fullName evidence="1">asparaginase</fullName>
        <ecNumber evidence="1">3.5.1.1</ecNumber>
    </recommendedName>
</protein>
<keyword evidence="2" id="KW-0677">Repeat</keyword>
<dbReference type="SUPFAM" id="SSF48403">
    <property type="entry name" value="Ankyrin repeat"/>
    <property type="match status" value="1"/>
</dbReference>
<dbReference type="AlphaFoldDB" id="A0A0L0T7I5"/>
<dbReference type="PROSITE" id="PS50297">
    <property type="entry name" value="ANK_REP_REGION"/>
    <property type="match status" value="1"/>
</dbReference>
<dbReference type="InterPro" id="IPR006034">
    <property type="entry name" value="Asparaginase/glutaminase-like"/>
</dbReference>
<dbReference type="EMBL" id="GG745367">
    <property type="protein sequence ID" value="KNE70712.1"/>
    <property type="molecule type" value="Genomic_DNA"/>
</dbReference>
<dbReference type="GO" id="GO:0009066">
    <property type="term" value="P:aspartate family amino acid metabolic process"/>
    <property type="evidence" value="ECO:0007669"/>
    <property type="project" value="UniProtKB-ARBA"/>
</dbReference>
<dbReference type="STRING" id="578462.A0A0L0T7I5"/>
<dbReference type="InterPro" id="IPR002110">
    <property type="entry name" value="Ankyrin_rpt"/>
</dbReference>
<evidence type="ECO:0000259" key="11">
    <source>
        <dbReference type="Pfam" id="PF17763"/>
    </source>
</evidence>
<dbReference type="InterPro" id="IPR027474">
    <property type="entry name" value="L-asparaginase_N"/>
</dbReference>
<dbReference type="Proteomes" id="UP000054350">
    <property type="component" value="Unassembled WGS sequence"/>
</dbReference>
<evidence type="ECO:0000256" key="2">
    <source>
        <dbReference type="ARBA" id="ARBA00022737"/>
    </source>
</evidence>
<evidence type="ECO:0000256" key="9">
    <source>
        <dbReference type="SAM" id="MobiDB-lite"/>
    </source>
</evidence>
<dbReference type="NCBIfam" id="TIGR00519">
    <property type="entry name" value="asnASE_I"/>
    <property type="match status" value="1"/>
</dbReference>
<evidence type="ECO:0000259" key="10">
    <source>
        <dbReference type="Pfam" id="PF00710"/>
    </source>
</evidence>
<keyword evidence="13" id="KW-1185">Reference proteome</keyword>
<feature type="binding site" evidence="6">
    <location>
        <position position="202"/>
    </location>
    <ligand>
        <name>substrate</name>
    </ligand>
</feature>
<dbReference type="Gene3D" id="3.40.50.1170">
    <property type="entry name" value="L-asparaginase, N-terminal domain"/>
    <property type="match status" value="1"/>
</dbReference>
<evidence type="ECO:0000256" key="6">
    <source>
        <dbReference type="PIRSR" id="PIRSR001220-2"/>
    </source>
</evidence>
<evidence type="ECO:0000313" key="12">
    <source>
        <dbReference type="EMBL" id="KNE70712.1"/>
    </source>
</evidence>
<dbReference type="OrthoDB" id="542841at2759"/>
<gene>
    <name evidence="12" type="ORF">AMAG_15466</name>
</gene>
<dbReference type="PROSITE" id="PS50088">
    <property type="entry name" value="ANK_REPEAT"/>
    <property type="match status" value="1"/>
</dbReference>
<evidence type="ECO:0000256" key="4">
    <source>
        <dbReference type="ARBA" id="ARBA00023043"/>
    </source>
</evidence>
<feature type="compositionally biased region" description="Low complexity" evidence="9">
    <location>
        <begin position="13"/>
        <end position="34"/>
    </location>
</feature>
<dbReference type="VEuPathDB" id="FungiDB:AMAG_15466"/>
<dbReference type="SMART" id="SM00248">
    <property type="entry name" value="ANK"/>
    <property type="match status" value="3"/>
</dbReference>
<feature type="compositionally biased region" description="Basic residues" evidence="9">
    <location>
        <begin position="507"/>
        <end position="523"/>
    </location>
</feature>
<sequence length="877" mass="93551">MPRRPGKGKRTKSAPATSAAASSTSLPALTVTTAEPSTPVPPFPVHLSAPASPRPRKVSLTTKNPYHAAPGPSKEFHSDAVNIQMQSAAALEEMVAADISRVLIIYTGGTIGMKNTLEHGYVPAPHFLTTFLGSMARFHDPEGVFSAVGTPLPASLLNQLHNRIVRTPEGKPEKVDALVTPPSLWGKRIVYSVLEYDPLLDSSNMTMKDWVKIATDVELNYEFYDAFIILHGTDTMAYTASALSFMLENLGKTVILTGSQVPLSEVRNDAIENLLGALTIAGHYVIPEVTLYFSNKLFRGNRTSKVDAVGLAAFDSPNLGPLVNVGIHIDVHWRDVWRPRALAKFRAHKHMDASVATLRIFPGITESTIRAFLQAPIRGVVLETYGAGNAPDARKDLLGALKEASDRGVVIVNTTQCKRGLVSDIYSTGKALLAAGVVPGSDLTPECALAKLSYLLGKDLDPAAIRAAIRVSLRGELTEPEANPRFALSRRDFSSIMRHVLVAQPNHAHRHHHHRHHHAHARPHLATPPTTFAESDPTLTSVYGREIPKDAATHGIDGEILDDESDTESGVETDVEAEAALIAASTASGRESCASPQGDSDPAGLAAAQAAQLDARVERVLAPILLSLAGAQGRAAHIAYLLNEAVESSVQQGATTAVNAVDALTGATALHHAAGAARIRTVRELLQRGAGVHARDRRGHTPLWYAATGGTTAGLGATPAAVARREAVVRLLVQTGAHLAKEELARATMDAAWAVARDDAVAVRMFLLAGVDVNAAGPDRRTLVHVAAAHLGEDMVAYLVAQNGCVRSPVDRYGRTPADDVRARIAGRSDLKPEKRARAIRILAMLEGTSVVDVDVAQRDRISAATATPEPYESDDE</sequence>
<dbReference type="SMART" id="SM00870">
    <property type="entry name" value="Asparaginase"/>
    <property type="match status" value="1"/>
</dbReference>
<dbReference type="SFLD" id="SFLDS00057">
    <property type="entry name" value="Glutaminase/Asparaginase"/>
    <property type="match status" value="1"/>
</dbReference>
<feature type="repeat" description="ANK" evidence="7">
    <location>
        <begin position="665"/>
        <end position="697"/>
    </location>
</feature>
<dbReference type="InterPro" id="IPR027473">
    <property type="entry name" value="L-asparaginase_C"/>
</dbReference>
<evidence type="ECO:0000256" key="7">
    <source>
        <dbReference type="PROSITE-ProRule" id="PRU00023"/>
    </source>
</evidence>
<feature type="region of interest" description="Disordered" evidence="9">
    <location>
        <begin position="553"/>
        <end position="573"/>
    </location>
</feature>
<evidence type="ECO:0000256" key="5">
    <source>
        <dbReference type="ARBA" id="ARBA00061199"/>
    </source>
</evidence>
<dbReference type="FunFam" id="3.40.50.1170:FF:000003">
    <property type="entry name" value="60 kDa lysophospholipase"/>
    <property type="match status" value="1"/>
</dbReference>
<feature type="active site" evidence="8">
    <location>
        <position position="233"/>
    </location>
</feature>
<feature type="compositionally biased region" description="Acidic residues" evidence="9">
    <location>
        <begin position="559"/>
        <end position="573"/>
    </location>
</feature>
<feature type="region of interest" description="Disordered" evidence="9">
    <location>
        <begin position="507"/>
        <end position="537"/>
    </location>
</feature>
<dbReference type="FunFam" id="3.40.50.40:FF:000001">
    <property type="entry name" value="L-asparaginase 1"/>
    <property type="match status" value="1"/>
</dbReference>
<dbReference type="Gene3D" id="1.25.40.20">
    <property type="entry name" value="Ankyrin repeat-containing domain"/>
    <property type="match status" value="2"/>
</dbReference>
<comment type="similarity">
    <text evidence="5">In the N-terminal section; belongs to the asparaginase 1 family.</text>
</comment>
<dbReference type="CDD" id="cd08963">
    <property type="entry name" value="L-asparaginase_I"/>
    <property type="match status" value="1"/>
</dbReference>
<feature type="compositionally biased region" description="Basic residues" evidence="9">
    <location>
        <begin position="1"/>
        <end position="12"/>
    </location>
</feature>
<dbReference type="InterPro" id="IPR037152">
    <property type="entry name" value="L-asparaginase_N_sf"/>
</dbReference>
<dbReference type="InterPro" id="IPR036152">
    <property type="entry name" value="Asp/glu_Ase-like_sf"/>
</dbReference>
<dbReference type="InterPro" id="IPR041725">
    <property type="entry name" value="L-asparaginase_I"/>
</dbReference>
<dbReference type="Pfam" id="PF00710">
    <property type="entry name" value="Asparaginase"/>
    <property type="match status" value="1"/>
</dbReference>
<dbReference type="PANTHER" id="PTHR11707">
    <property type="entry name" value="L-ASPARAGINASE"/>
    <property type="match status" value="1"/>
</dbReference>
<dbReference type="PRINTS" id="PR00139">
    <property type="entry name" value="ASNGLNASE"/>
</dbReference>
<dbReference type="InterPro" id="IPR027475">
    <property type="entry name" value="Asparaginase/glutaminase_AS2"/>
</dbReference>
<dbReference type="Gene3D" id="3.40.50.40">
    <property type="match status" value="1"/>
</dbReference>
<dbReference type="EC" id="3.5.1.1" evidence="1"/>
<dbReference type="PANTHER" id="PTHR11707:SF28">
    <property type="entry name" value="60 KDA LYSOPHOSPHOLIPASE"/>
    <property type="match status" value="1"/>
</dbReference>
<dbReference type="Pfam" id="PF12796">
    <property type="entry name" value="Ank_2"/>
    <property type="match status" value="1"/>
</dbReference>
<dbReference type="InterPro" id="IPR006033">
    <property type="entry name" value="AsnA_fam"/>
</dbReference>
<evidence type="ECO:0000256" key="3">
    <source>
        <dbReference type="ARBA" id="ARBA00022801"/>
    </source>
</evidence>
<dbReference type="PIRSF" id="PIRSF500176">
    <property type="entry name" value="L_ASNase"/>
    <property type="match status" value="1"/>
</dbReference>
<keyword evidence="4 7" id="KW-0040">ANK repeat</keyword>